<dbReference type="EMBL" id="JAUSZT010000002">
    <property type="protein sequence ID" value="MDQ0995413.1"/>
    <property type="molecule type" value="Genomic_DNA"/>
</dbReference>
<dbReference type="InterPro" id="IPR036709">
    <property type="entry name" value="Autotransporte_beta_dom_sf"/>
</dbReference>
<dbReference type="PROSITE" id="PS51208">
    <property type="entry name" value="AUTOTRANSPORTER"/>
    <property type="match status" value="1"/>
</dbReference>
<feature type="region of interest" description="Disordered" evidence="1">
    <location>
        <begin position="74"/>
        <end position="97"/>
    </location>
</feature>
<proteinExistence type="predicted"/>
<gene>
    <name evidence="4" type="ORF">QFZ34_000590</name>
</gene>
<evidence type="ECO:0000256" key="1">
    <source>
        <dbReference type="SAM" id="MobiDB-lite"/>
    </source>
</evidence>
<dbReference type="InterPro" id="IPR013783">
    <property type="entry name" value="Ig-like_fold"/>
</dbReference>
<protein>
    <submittedName>
        <fullName evidence="4">Uncharacterized protein with beta-barrel porin domain</fullName>
    </submittedName>
</protein>
<feature type="chain" id="PRO_5045055835" evidence="2">
    <location>
        <begin position="32"/>
        <end position="1470"/>
    </location>
</feature>
<evidence type="ECO:0000313" key="5">
    <source>
        <dbReference type="Proteomes" id="UP001237780"/>
    </source>
</evidence>
<dbReference type="PANTHER" id="PTHR37494:SF1">
    <property type="entry name" value="STAPHYLOCOCCUS AUREUS SURFACE PROTEIN A"/>
    <property type="match status" value="1"/>
</dbReference>
<comment type="caution">
    <text evidence="4">The sequence shown here is derived from an EMBL/GenBank/DDBJ whole genome shotgun (WGS) entry which is preliminary data.</text>
</comment>
<dbReference type="RefSeq" id="WP_307276634.1">
    <property type="nucleotide sequence ID" value="NZ_JAUSZT010000002.1"/>
</dbReference>
<organism evidence="4 5">
    <name type="scientific">Phyllobacterium ifriqiyense</name>
    <dbReference type="NCBI Taxonomy" id="314238"/>
    <lineage>
        <taxon>Bacteria</taxon>
        <taxon>Pseudomonadati</taxon>
        <taxon>Pseudomonadota</taxon>
        <taxon>Alphaproteobacteria</taxon>
        <taxon>Hyphomicrobiales</taxon>
        <taxon>Phyllobacteriaceae</taxon>
        <taxon>Phyllobacterium</taxon>
    </lineage>
</organism>
<dbReference type="SMART" id="SM00089">
    <property type="entry name" value="PKD"/>
    <property type="match status" value="6"/>
</dbReference>
<feature type="signal peptide" evidence="2">
    <location>
        <begin position="1"/>
        <end position="31"/>
    </location>
</feature>
<evidence type="ECO:0000313" key="4">
    <source>
        <dbReference type="EMBL" id="MDQ0995413.1"/>
    </source>
</evidence>
<accession>A0ABU0S3V2</accession>
<feature type="domain" description="Autotransporter" evidence="3">
    <location>
        <begin position="1193"/>
        <end position="1470"/>
    </location>
</feature>
<feature type="compositionally biased region" description="Gly residues" evidence="1">
    <location>
        <begin position="190"/>
        <end position="210"/>
    </location>
</feature>
<feature type="compositionally biased region" description="Polar residues" evidence="1">
    <location>
        <begin position="1114"/>
        <end position="1137"/>
    </location>
</feature>
<dbReference type="SMART" id="SM00869">
    <property type="entry name" value="Autotransporter"/>
    <property type="match status" value="1"/>
</dbReference>
<sequence length="1470" mass="146070">MYSKVFSRVRTLAIAIMLFPGGLAWSDLAFAQTCAPNETSRSFNFTGGTQSTVVPSGVSSITVHLFGAQGGDGKGGAGSIGGSPFSPGGTGGLGSRVSGKLSVSPGDILSIGVGGRASFAVNPGGPSGTNDGGNGGGGTDLSLGGSRIAIAAGGGGGGNGGWSTANVISGGNGGIGGGLGWAGATVPGGTGPFGGGGGSPGAGGSGGAGCGSFPATPGQANGQGGSSNNFSGSFIGAGFGGGGGGGSTVGGGGGGAGVGTTGCQQNWNGGGGGGAGGTSSPGALQSASILNDANSGDGSALICFATPTFLVSGIANGLNGTASLELATTSPVSVQTVNIGGGSFSFPNRVPDGANWSARVLTAPDGQLCTLVPSSGTISNADVSNLALTCTTVQVDLTPQTLPDGVFGEAYSQTITASSSNGGTAPYSFSLASGSIPGGLILSSGGLLSGTPNATGSFTFTIRATDADGFIGERQYTVAIPVPVIAVAPADLPDGKASNAYVPATLSATGGAAPYSFQVTAGALPAGLSLAGDRISGTPTAAGSFTFTVRATDANGFTGERQYTLAIEPPTIIVSPDNLPGGNASNDYGSVTLAADGGTGPYTFQVSAGALPTGLNLAGAVISGAPTIAGSFTFTVTATDANGATGERQFTIAIVAPGINIAPDALPDVVIPNDYAPVTLTANGGAAPYTFQINAGALPAGLSLSNANISGKPTAAGSFTFTVRATDANGFSGERQYTIAVAAPGITIGPDAVPGGQASNLYASVTLSADGGTAPYKYQLSAGALPAGLALAGAEISGTPKVAGTFNFTITATDASGFTGQHQYSLSIEAPTITVTPDVIPGGKIQEQYGPIALTVDGGAAPYSFQVSAGALPAGLNLTNASISGTPTAAGSFSFSVTATDTNGFTGTRQYKIAIQDLPPPIAQNQTLSVLAGTTGTVDLTQGATGGPFSASAIVTSPPGEAGEARITREDGTHILQFAAAGTFAGTTSLTYTLSNGARRSAPATVTIEVIARPDPSRDPEVIGLIRAQTESAKRFANTQIRNFSHRLEQLHNEGEQRSNSVGLSVSVLTDSTQSEPYESQDYSQQGPSLNVTRQGSGAVSIGSNAACIDGTQSSLSAQKDPSSESTSITTGQSATGTRLRPSAACPQAGLIAYSSDQASNNPARDPALEAIGKVSSPATNAVEAPPPVANEHALGEFALWSGGYVNFGTNDDGAIKLDNTLVGVSAGVDYRFNPNLTAGIGVGFGRDSTDVGDNGTESRAEAFSIAAYGSYRPVPGFFLDGLAGYSTMSFDSERYVTSTGDFASGKRNGDQFFASLTAGYEYRKKGLLMSPYGQLSGSRSTLDAFTEKGADIYNLTYGDQDIDTLSGTFGFRVEHAIRTKWGLLTPRARLEYTHDFEGSSRASVGYADLGTLPYALDVDAFSQDHFTVGMGFDAQIGEGWNVGFDYRTAFGTDGDSQDHTFATRLGIEF</sequence>
<feature type="region of interest" description="Disordered" evidence="1">
    <location>
        <begin position="1114"/>
        <end position="1141"/>
    </location>
</feature>
<reference evidence="4 5" key="1">
    <citation type="submission" date="2023-07" db="EMBL/GenBank/DDBJ databases">
        <title>Comparative genomics of wheat-associated soil bacteria to identify genetic determinants of phenazine resistance.</title>
        <authorList>
            <person name="Mouncey N."/>
        </authorList>
    </citation>
    <scope>NUCLEOTIDE SEQUENCE [LARGE SCALE GENOMIC DNA]</scope>
    <source>
        <strain evidence="4 5">W4I11</strain>
    </source>
</reference>
<feature type="region of interest" description="Disordered" evidence="1">
    <location>
        <begin position="190"/>
        <end position="227"/>
    </location>
</feature>
<dbReference type="PANTHER" id="PTHR37494">
    <property type="entry name" value="HEMAGGLUTININ"/>
    <property type="match status" value="1"/>
</dbReference>
<dbReference type="SUPFAM" id="SSF103515">
    <property type="entry name" value="Autotransporter"/>
    <property type="match status" value="1"/>
</dbReference>
<dbReference type="Pfam" id="PF05345">
    <property type="entry name" value="He_PIG"/>
    <property type="match status" value="6"/>
</dbReference>
<dbReference type="InterPro" id="IPR015919">
    <property type="entry name" value="Cadherin-like_sf"/>
</dbReference>
<dbReference type="Gene3D" id="2.40.128.130">
    <property type="entry name" value="Autotransporter beta-domain"/>
    <property type="match status" value="1"/>
</dbReference>
<dbReference type="InterPro" id="IPR022409">
    <property type="entry name" value="PKD/Chitinase_dom"/>
</dbReference>
<dbReference type="Proteomes" id="UP001237780">
    <property type="component" value="Unassembled WGS sequence"/>
</dbReference>
<evidence type="ECO:0000259" key="3">
    <source>
        <dbReference type="PROSITE" id="PS51208"/>
    </source>
</evidence>
<dbReference type="Pfam" id="PF03797">
    <property type="entry name" value="Autotransporter"/>
    <property type="match status" value="1"/>
</dbReference>
<feature type="region of interest" description="Disordered" evidence="1">
    <location>
        <begin position="1070"/>
        <end position="1097"/>
    </location>
</feature>
<dbReference type="SUPFAM" id="SSF49313">
    <property type="entry name" value="Cadherin-like"/>
    <property type="match status" value="5"/>
</dbReference>
<feature type="compositionally biased region" description="Low complexity" evidence="1">
    <location>
        <begin position="211"/>
        <end position="227"/>
    </location>
</feature>
<name>A0ABU0S3V2_9HYPH</name>
<keyword evidence="5" id="KW-1185">Reference proteome</keyword>
<evidence type="ECO:0000256" key="2">
    <source>
        <dbReference type="SAM" id="SignalP"/>
    </source>
</evidence>
<dbReference type="Gene3D" id="2.60.40.10">
    <property type="entry name" value="Immunoglobulins"/>
    <property type="match status" value="6"/>
</dbReference>
<keyword evidence="2" id="KW-0732">Signal</keyword>
<dbReference type="InterPro" id="IPR005546">
    <property type="entry name" value="Autotransporte_beta"/>
</dbReference>
<dbReference type="Pfam" id="PF17963">
    <property type="entry name" value="Big_9"/>
    <property type="match status" value="1"/>
</dbReference>